<keyword evidence="7" id="KW-1185">Reference proteome</keyword>
<dbReference type="InterPro" id="IPR002893">
    <property type="entry name" value="Znf_MYND"/>
</dbReference>
<evidence type="ECO:0000313" key="6">
    <source>
        <dbReference type="EMBL" id="KDR84125.1"/>
    </source>
</evidence>
<evidence type="ECO:0000256" key="4">
    <source>
        <dbReference type="PROSITE-ProRule" id="PRU00134"/>
    </source>
</evidence>
<accession>A0A067TLM7</accession>
<dbReference type="Gene3D" id="6.10.140.2220">
    <property type="match status" value="1"/>
</dbReference>
<evidence type="ECO:0000259" key="5">
    <source>
        <dbReference type="PROSITE" id="PS50865"/>
    </source>
</evidence>
<reference evidence="7" key="1">
    <citation type="journal article" date="2014" name="Proc. Natl. Acad. Sci. U.S.A.">
        <title>Extensive sampling of basidiomycete genomes demonstrates inadequacy of the white-rot/brown-rot paradigm for wood decay fungi.</title>
        <authorList>
            <person name="Riley R."/>
            <person name="Salamov A.A."/>
            <person name="Brown D.W."/>
            <person name="Nagy L.G."/>
            <person name="Floudas D."/>
            <person name="Held B.W."/>
            <person name="Levasseur A."/>
            <person name="Lombard V."/>
            <person name="Morin E."/>
            <person name="Otillar R."/>
            <person name="Lindquist E.A."/>
            <person name="Sun H."/>
            <person name="LaButti K.M."/>
            <person name="Schmutz J."/>
            <person name="Jabbour D."/>
            <person name="Luo H."/>
            <person name="Baker S.E."/>
            <person name="Pisabarro A.G."/>
            <person name="Walton J.D."/>
            <person name="Blanchette R.A."/>
            <person name="Henrissat B."/>
            <person name="Martin F."/>
            <person name="Cullen D."/>
            <person name="Hibbett D.S."/>
            <person name="Grigoriev I.V."/>
        </authorList>
    </citation>
    <scope>NUCLEOTIDE SEQUENCE [LARGE SCALE GENOMIC DNA]</scope>
    <source>
        <strain evidence="7">CBS 339.88</strain>
    </source>
</reference>
<dbReference type="AlphaFoldDB" id="A0A067TLM7"/>
<organism evidence="6 7">
    <name type="scientific">Galerina marginata (strain CBS 339.88)</name>
    <dbReference type="NCBI Taxonomy" id="685588"/>
    <lineage>
        <taxon>Eukaryota</taxon>
        <taxon>Fungi</taxon>
        <taxon>Dikarya</taxon>
        <taxon>Basidiomycota</taxon>
        <taxon>Agaricomycotina</taxon>
        <taxon>Agaricomycetes</taxon>
        <taxon>Agaricomycetidae</taxon>
        <taxon>Agaricales</taxon>
        <taxon>Agaricineae</taxon>
        <taxon>Strophariaceae</taxon>
        <taxon>Galerina</taxon>
    </lineage>
</organism>
<dbReference type="OrthoDB" id="2998255at2759"/>
<evidence type="ECO:0000256" key="1">
    <source>
        <dbReference type="ARBA" id="ARBA00022723"/>
    </source>
</evidence>
<dbReference type="EMBL" id="KL142368">
    <property type="protein sequence ID" value="KDR84125.1"/>
    <property type="molecule type" value="Genomic_DNA"/>
</dbReference>
<keyword evidence="3" id="KW-0862">Zinc</keyword>
<keyword evidence="2 4" id="KW-0863">Zinc-finger</keyword>
<dbReference type="GO" id="GO:0008270">
    <property type="term" value="F:zinc ion binding"/>
    <property type="evidence" value="ECO:0007669"/>
    <property type="project" value="UniProtKB-KW"/>
</dbReference>
<protein>
    <recommendedName>
        <fullName evidence="5">MYND-type domain-containing protein</fullName>
    </recommendedName>
</protein>
<name>A0A067TLM7_GALM3</name>
<sequence length="579" mass="65884">MALVPRETQMSVHQLFSQSDERVPCARYRLGRISSWLNDNKTDNKTFTPAISKHFDFWNSLMQYIFADRTKEQVEQLLEDIISCCSCPFADPNMSKLHEAAKSTERFFTDRPGSEGLHPAMGHILYYMNQIATVLPQAHIRPVSKGCSVFWPPSPKELMPHGPEKLISSLIQWTRFTSVTAPYRLAGEFIRLGGSLVIPRLIEQGFAQYVVEAGRRLADYTSSALHNAGRLSNQSRLGLATALLSQAEDLIYYYTQAVEEQSFMDWKIFTLHACEIKTVQVFSLLAYIVSDPRLPFVPDHRAYLLSKLEIKGASIHRLAQVRIVTLPEFPVHPGIYRIVGHTVEPPDVIQRREEFAQRSTERLNSRFNALQLITEDTSSRLLSNSMLNRQNVKTTVSYIRYARQELLCSAIGCPNTIHSTGKEFQRCARCNIVLYCGKDCQTVSWFAQPYPHKKICKILVKLIRTGGGEDLFFLAPRPEDPKYYPDELRNIIVDNWEAGGITNEEVSFIADWRLAVMMPVPLVALQEFEPGYDDYEALVEEFSQRDESLKARCIPQSMWTAQAILDCTNNPESAQLPGS</sequence>
<dbReference type="PROSITE" id="PS50865">
    <property type="entry name" value="ZF_MYND_2"/>
    <property type="match status" value="1"/>
</dbReference>
<evidence type="ECO:0000256" key="3">
    <source>
        <dbReference type="ARBA" id="ARBA00022833"/>
    </source>
</evidence>
<dbReference type="HOGENOM" id="CLU_494357_0_0_1"/>
<dbReference type="Proteomes" id="UP000027222">
    <property type="component" value="Unassembled WGS sequence"/>
</dbReference>
<evidence type="ECO:0000256" key="2">
    <source>
        <dbReference type="ARBA" id="ARBA00022771"/>
    </source>
</evidence>
<gene>
    <name evidence="6" type="ORF">GALMADRAFT_133486</name>
</gene>
<keyword evidence="1" id="KW-0479">Metal-binding</keyword>
<dbReference type="Pfam" id="PF01753">
    <property type="entry name" value="zf-MYND"/>
    <property type="match status" value="1"/>
</dbReference>
<proteinExistence type="predicted"/>
<evidence type="ECO:0000313" key="7">
    <source>
        <dbReference type="Proteomes" id="UP000027222"/>
    </source>
</evidence>
<feature type="domain" description="MYND-type" evidence="5">
    <location>
        <begin position="413"/>
        <end position="456"/>
    </location>
</feature>
<dbReference type="STRING" id="685588.A0A067TLM7"/>
<dbReference type="SUPFAM" id="SSF144232">
    <property type="entry name" value="HIT/MYND zinc finger-like"/>
    <property type="match status" value="1"/>
</dbReference>